<dbReference type="InterPro" id="IPR041966">
    <property type="entry name" value="LOTUS-like"/>
</dbReference>
<dbReference type="Pfam" id="PF12872">
    <property type="entry name" value="OST-HTH"/>
    <property type="match status" value="3"/>
</dbReference>
<reference evidence="4" key="1">
    <citation type="journal article" date="2014" name="Nat. Commun.">
        <title>The rainbow trout genome provides novel insights into evolution after whole-genome duplication in vertebrates.</title>
        <authorList>
            <person name="Berthelot C."/>
            <person name="Brunet F."/>
            <person name="Chalopin D."/>
            <person name="Juanchich A."/>
            <person name="Bernard M."/>
            <person name="Noel B."/>
            <person name="Bento P."/>
            <person name="Da Silva C."/>
            <person name="Labadie K."/>
            <person name="Alberti A."/>
            <person name="Aury J.M."/>
            <person name="Louis A."/>
            <person name="Dehais P."/>
            <person name="Bardou P."/>
            <person name="Montfort J."/>
            <person name="Klopp C."/>
            <person name="Cabau C."/>
            <person name="Gaspin C."/>
            <person name="Thorgaard G.H."/>
            <person name="Boussaha M."/>
            <person name="Quillet E."/>
            <person name="Guyomard R."/>
            <person name="Galiana D."/>
            <person name="Bobe J."/>
            <person name="Volff J.N."/>
            <person name="Genet C."/>
            <person name="Wincker P."/>
            <person name="Jaillon O."/>
            <person name="Roest Crollius H."/>
            <person name="Guiguen Y."/>
        </authorList>
    </citation>
    <scope>NUCLEOTIDE SEQUENCE [LARGE SCALE GENOMIC DNA]</scope>
</reference>
<feature type="compositionally biased region" description="Polar residues" evidence="2">
    <location>
        <begin position="498"/>
        <end position="516"/>
    </location>
</feature>
<accession>A0A060XUJ9</accession>
<dbReference type="Proteomes" id="UP000193380">
    <property type="component" value="Unassembled WGS sequence"/>
</dbReference>
<dbReference type="STRING" id="8022.A0A060XUJ9"/>
<dbReference type="PROSITE" id="PS51644">
    <property type="entry name" value="HTH_OST"/>
    <property type="match status" value="3"/>
</dbReference>
<evidence type="ECO:0000256" key="2">
    <source>
        <dbReference type="SAM" id="MobiDB-lite"/>
    </source>
</evidence>
<feature type="region of interest" description="Disordered" evidence="2">
    <location>
        <begin position="498"/>
        <end position="536"/>
    </location>
</feature>
<feature type="domain" description="HTH OST-type" evidence="3">
    <location>
        <begin position="289"/>
        <end position="363"/>
    </location>
</feature>
<feature type="region of interest" description="Disordered" evidence="2">
    <location>
        <begin position="369"/>
        <end position="402"/>
    </location>
</feature>
<evidence type="ECO:0000256" key="1">
    <source>
        <dbReference type="ARBA" id="ARBA00022782"/>
    </source>
</evidence>
<feature type="compositionally biased region" description="Polar residues" evidence="2">
    <location>
        <begin position="386"/>
        <end position="399"/>
    </location>
</feature>
<evidence type="ECO:0000313" key="5">
    <source>
        <dbReference type="Proteomes" id="UP000193380"/>
    </source>
</evidence>
<dbReference type="AlphaFoldDB" id="A0A060XUJ9"/>
<gene>
    <name evidence="4" type="ORF">GSONMT00015808001</name>
</gene>
<reference evidence="4" key="2">
    <citation type="submission" date="2014-03" db="EMBL/GenBank/DDBJ databases">
        <authorList>
            <person name="Genoscope - CEA"/>
        </authorList>
    </citation>
    <scope>NUCLEOTIDE SEQUENCE</scope>
</reference>
<name>A0A060XUJ9_ONCMY</name>
<feature type="domain" description="HTH OST-type" evidence="3">
    <location>
        <begin position="129"/>
        <end position="203"/>
    </location>
</feature>
<dbReference type="Gene3D" id="3.30.420.610">
    <property type="entry name" value="LOTUS domain-like"/>
    <property type="match status" value="3"/>
</dbReference>
<dbReference type="GO" id="GO:0030154">
    <property type="term" value="P:cell differentiation"/>
    <property type="evidence" value="ECO:0007669"/>
    <property type="project" value="UniProtKB-KW"/>
</dbReference>
<feature type="domain" description="HTH OST-type" evidence="3">
    <location>
        <begin position="205"/>
        <end position="284"/>
    </location>
</feature>
<evidence type="ECO:0000313" key="4">
    <source>
        <dbReference type="EMBL" id="CDQ80779.1"/>
    </source>
</evidence>
<dbReference type="EMBL" id="FR905655">
    <property type="protein sequence ID" value="CDQ80779.1"/>
    <property type="molecule type" value="Genomic_DNA"/>
</dbReference>
<evidence type="ECO:0000259" key="3">
    <source>
        <dbReference type="PROSITE" id="PS51644"/>
    </source>
</evidence>
<dbReference type="InterPro" id="IPR025605">
    <property type="entry name" value="OST-HTH/LOTUS_dom"/>
</dbReference>
<sequence length="536" mass="58966">MLLLSSSSLNLPPPLLKLITITQLLQEKPLIMSDYPQFIQSTTLIWKLIATSDSNNCHTQQLFFFSPPIKIVCNKYWCASHFCPNGSFIISTNNIIPRVEWTFCYGTSLSPQVLECGEEKVLTLTEVERVKALAAQLVKMLRSQRDSSLPAAQLLSEYSKTFGYGLRLQDYDVSSLPALLVNLCHVVKVVDGTNGREVQLINRKSLRSLTCQLLSLLMGLGQHEGDGSVSVEGLSLLYHSVHGVQLNPCEYGFLSLSELLKSLPYLVELFYGEGEEEGERGEERVRLTRLYQFARRVRALLHTYHYHQISLTEFPGAYAKFTGRGLQPRSYGHGSVDDLLNAIPQVVWIKGHGHKRIIVLKNDMKAARATGASPAASEEPEDGASQRDSPCSNTESGTHSPGVGGVETELLCLTSPVDLLCGPVPSCLPSPQLHPDPVLQQADLIRFEQTPSPAERDKLEEEAVAEEVAAPAVCDTSEPIEALTDNNQNIVVSVSMTTKPPQNVTRKMASVENSPSKRAPRNKVKLAANFSFTAAP</sequence>
<dbReference type="PaxDb" id="8022-A0A060XUJ9"/>
<keyword evidence="1" id="KW-0221">Differentiation</keyword>
<proteinExistence type="predicted"/>
<organism evidence="4 5">
    <name type="scientific">Oncorhynchus mykiss</name>
    <name type="common">Rainbow trout</name>
    <name type="synonym">Salmo gairdneri</name>
    <dbReference type="NCBI Taxonomy" id="8022"/>
    <lineage>
        <taxon>Eukaryota</taxon>
        <taxon>Metazoa</taxon>
        <taxon>Chordata</taxon>
        <taxon>Craniata</taxon>
        <taxon>Vertebrata</taxon>
        <taxon>Euteleostomi</taxon>
        <taxon>Actinopterygii</taxon>
        <taxon>Neopterygii</taxon>
        <taxon>Teleostei</taxon>
        <taxon>Protacanthopterygii</taxon>
        <taxon>Salmoniformes</taxon>
        <taxon>Salmonidae</taxon>
        <taxon>Salmoninae</taxon>
        <taxon>Oncorhynchus</taxon>
    </lineage>
</organism>
<protein>
    <recommendedName>
        <fullName evidence="3">HTH OST-type domain-containing protein</fullName>
    </recommendedName>
</protein>